<evidence type="ECO:0000259" key="2">
    <source>
        <dbReference type="PROSITE" id="PS50926"/>
    </source>
</evidence>
<dbReference type="SUPFAM" id="SSF50249">
    <property type="entry name" value="Nucleic acid-binding proteins"/>
    <property type="match status" value="1"/>
</dbReference>
<comment type="caution">
    <text evidence="3">The sequence shown here is derived from an EMBL/GenBank/DDBJ whole genome shotgun (WGS) entry which is preliminary data.</text>
</comment>
<reference evidence="3 4" key="1">
    <citation type="journal article" date="2019" name="Int. J. Syst. Evol. Microbiol.">
        <title>The Global Catalogue of Microorganisms (GCM) 10K type strain sequencing project: providing services to taxonomists for standard genome sequencing and annotation.</title>
        <authorList>
            <consortium name="The Broad Institute Genomics Platform"/>
            <consortium name="The Broad Institute Genome Sequencing Center for Infectious Disease"/>
            <person name="Wu L."/>
            <person name="Ma J."/>
        </authorList>
    </citation>
    <scope>NUCLEOTIDE SEQUENCE [LARGE SCALE GENOMIC DNA]</scope>
    <source>
        <strain evidence="3 4">IBRC-M 10256</strain>
    </source>
</reference>
<dbReference type="RefSeq" id="WP_256531234.1">
    <property type="nucleotide sequence ID" value="NZ_CP101824.1"/>
</dbReference>
<dbReference type="PROSITE" id="PS50926">
    <property type="entry name" value="TRAM"/>
    <property type="match status" value="1"/>
</dbReference>
<organism evidence="3 4">
    <name type="scientific">Halovivax cerinus</name>
    <dbReference type="NCBI Taxonomy" id="1487865"/>
    <lineage>
        <taxon>Archaea</taxon>
        <taxon>Methanobacteriati</taxon>
        <taxon>Methanobacteriota</taxon>
        <taxon>Stenosarchaea group</taxon>
        <taxon>Halobacteria</taxon>
        <taxon>Halobacteriales</taxon>
        <taxon>Natrialbaceae</taxon>
        <taxon>Halovivax</taxon>
    </lineage>
</organism>
<feature type="region of interest" description="Disordered" evidence="1">
    <location>
        <begin position="48"/>
        <end position="86"/>
    </location>
</feature>
<dbReference type="AlphaFoldDB" id="A0ABD5NNY3"/>
<dbReference type="Proteomes" id="UP001595846">
    <property type="component" value="Unassembled WGS sequence"/>
</dbReference>
<accession>A0ABD5NNY3</accession>
<dbReference type="Gene3D" id="2.40.50.140">
    <property type="entry name" value="Nucleic acid-binding proteins"/>
    <property type="match status" value="1"/>
</dbReference>
<dbReference type="InterPro" id="IPR002792">
    <property type="entry name" value="TRAM_dom"/>
</dbReference>
<evidence type="ECO:0000256" key="1">
    <source>
        <dbReference type="SAM" id="MobiDB-lite"/>
    </source>
</evidence>
<dbReference type="EMBL" id="JBHSAQ010000003">
    <property type="protein sequence ID" value="MFC3958420.1"/>
    <property type="molecule type" value="Genomic_DNA"/>
</dbReference>
<protein>
    <submittedName>
        <fullName evidence="3">TRAM domain-containing protein</fullName>
    </submittedName>
</protein>
<gene>
    <name evidence="3" type="ORF">ACFOUR_08570</name>
</gene>
<proteinExistence type="predicted"/>
<sequence>MIEIDDSLRTVFTGRIERRDDAYVVEVPRSEVDHRSVTAGETYRVALIESTNASSGPPDGIADRRETPSRPTSRPEPPVTEGEEREVTIEAIGEQGDGIAKVERGYVVIVEGATPGDTPTVRIDDVTQNVAFASVVDADRAIR</sequence>
<keyword evidence="4" id="KW-1185">Reference proteome</keyword>
<feature type="domain" description="TRAM" evidence="2">
    <location>
        <begin position="78"/>
        <end position="137"/>
    </location>
</feature>
<dbReference type="GeneID" id="73903959"/>
<evidence type="ECO:0000313" key="3">
    <source>
        <dbReference type="EMBL" id="MFC3958420.1"/>
    </source>
</evidence>
<evidence type="ECO:0000313" key="4">
    <source>
        <dbReference type="Proteomes" id="UP001595846"/>
    </source>
</evidence>
<dbReference type="InterPro" id="IPR012340">
    <property type="entry name" value="NA-bd_OB-fold"/>
</dbReference>
<name>A0ABD5NNY3_9EURY</name>
<dbReference type="Pfam" id="PF01938">
    <property type="entry name" value="TRAM"/>
    <property type="match status" value="1"/>
</dbReference>